<protein>
    <submittedName>
        <fullName evidence="1">Uncharacterized protein</fullName>
    </submittedName>
</protein>
<gene>
    <name evidence="1" type="ORF">OXU80_00620</name>
</gene>
<organism evidence="1 2">
    <name type="scientific">Antarcticirhabdus aurantiaca</name>
    <dbReference type="NCBI Taxonomy" id="2606717"/>
    <lineage>
        <taxon>Bacteria</taxon>
        <taxon>Pseudomonadati</taxon>
        <taxon>Pseudomonadota</taxon>
        <taxon>Alphaproteobacteria</taxon>
        <taxon>Hyphomicrobiales</taxon>
        <taxon>Aurantimonadaceae</taxon>
        <taxon>Antarcticirhabdus</taxon>
    </lineage>
</organism>
<proteinExistence type="predicted"/>
<reference evidence="1" key="1">
    <citation type="submission" date="2022-11" db="EMBL/GenBank/DDBJ databases">
        <title>beta-Carotene-producing bacterium, Jeongeuplla avenae sp. nov., alleviates the salt stress of Arabidopsis seedlings.</title>
        <authorList>
            <person name="Jiang L."/>
            <person name="Lee J."/>
        </authorList>
    </citation>
    <scope>NUCLEOTIDE SEQUENCE</scope>
    <source>
        <strain evidence="1">DY_R2A_6</strain>
    </source>
</reference>
<sequence length="82" mass="8597">MLDEAGKDHIARQIAALFEGLDVADVANIMTVQLAMLVAQSASGADDAVQFLDEIRDEVEAIVRTIPDGDFPGAPVNGTATN</sequence>
<dbReference type="Proteomes" id="UP001163223">
    <property type="component" value="Chromosome"/>
</dbReference>
<dbReference type="EMBL" id="CP113520">
    <property type="protein sequence ID" value="WAJ28794.1"/>
    <property type="molecule type" value="Genomic_DNA"/>
</dbReference>
<evidence type="ECO:0000313" key="2">
    <source>
        <dbReference type="Proteomes" id="UP001163223"/>
    </source>
</evidence>
<evidence type="ECO:0000313" key="1">
    <source>
        <dbReference type="EMBL" id="WAJ28794.1"/>
    </source>
</evidence>
<name>A0ACD4NPJ6_9HYPH</name>
<keyword evidence="2" id="KW-1185">Reference proteome</keyword>
<accession>A0ACD4NPJ6</accession>